<comment type="catalytic activity">
    <reaction evidence="11 12">
        <text>N(2)-formyl-N(1)-(5-phospho-beta-D-ribosyl)glycinamide + L-glutamine + ATP + H2O = 2-formamido-N(1)-(5-O-phospho-beta-D-ribosyl)acetamidine + L-glutamate + ADP + phosphate + H(+)</text>
        <dbReference type="Rhea" id="RHEA:17129"/>
        <dbReference type="ChEBI" id="CHEBI:15377"/>
        <dbReference type="ChEBI" id="CHEBI:15378"/>
        <dbReference type="ChEBI" id="CHEBI:29985"/>
        <dbReference type="ChEBI" id="CHEBI:30616"/>
        <dbReference type="ChEBI" id="CHEBI:43474"/>
        <dbReference type="ChEBI" id="CHEBI:58359"/>
        <dbReference type="ChEBI" id="CHEBI:147286"/>
        <dbReference type="ChEBI" id="CHEBI:147287"/>
        <dbReference type="ChEBI" id="CHEBI:456216"/>
        <dbReference type="EC" id="6.3.5.3"/>
    </reaction>
</comment>
<feature type="binding site" evidence="12">
    <location>
        <position position="687"/>
    </location>
    <ligand>
        <name>Mg(2+)</name>
        <dbReference type="ChEBI" id="CHEBI:18420"/>
    </ligand>
</feature>
<keyword evidence="8 12" id="KW-0067">ATP-binding</keyword>
<keyword evidence="5 12" id="KW-0479">Metal-binding</keyword>
<dbReference type="PANTHER" id="PTHR10099">
    <property type="entry name" value="PHOSPHORIBOSYLFORMYLGLYCINAMIDINE SYNTHASE"/>
    <property type="match status" value="1"/>
</dbReference>
<dbReference type="EMBL" id="NKDB02000002">
    <property type="protein sequence ID" value="RKJ97065.1"/>
    <property type="molecule type" value="Genomic_DNA"/>
</dbReference>
<comment type="subunit">
    <text evidence="12">Monomer.</text>
</comment>
<feature type="domain" description="Phosphoribosylformylglycinamidine synthase N-terminal" evidence="15">
    <location>
        <begin position="40"/>
        <end position="159"/>
    </location>
</feature>
<evidence type="ECO:0000259" key="14">
    <source>
        <dbReference type="Pfam" id="PF18072"/>
    </source>
</evidence>
<dbReference type="RefSeq" id="WP_094438586.1">
    <property type="nucleotide sequence ID" value="NZ_NKDB02000002.1"/>
</dbReference>
<dbReference type="EC" id="6.3.5.3" evidence="12"/>
<accession>A0A3R7EEE8</accession>
<feature type="binding site" evidence="12">
    <location>
        <position position="893"/>
    </location>
    <ligand>
        <name>Mg(2+)</name>
        <dbReference type="ChEBI" id="CHEBI:18420"/>
    </ligand>
</feature>
<evidence type="ECO:0000256" key="9">
    <source>
        <dbReference type="ARBA" id="ARBA00022842"/>
    </source>
</evidence>
<dbReference type="CDD" id="cd02204">
    <property type="entry name" value="PurL_repeat2"/>
    <property type="match status" value="1"/>
</dbReference>
<evidence type="ECO:0000259" key="15">
    <source>
        <dbReference type="Pfam" id="PF18076"/>
    </source>
</evidence>
<dbReference type="GO" id="GO:0006189">
    <property type="term" value="P:'de novo' IMP biosynthetic process"/>
    <property type="evidence" value="ECO:0007669"/>
    <property type="project" value="UniProtKB-UniRule"/>
</dbReference>
<proteinExistence type="inferred from homology"/>
<evidence type="ECO:0000259" key="16">
    <source>
        <dbReference type="Pfam" id="PF22689"/>
    </source>
</evidence>
<feature type="binding site" evidence="12">
    <location>
        <position position="686"/>
    </location>
    <ligand>
        <name>ATP</name>
        <dbReference type="ChEBI" id="CHEBI:30616"/>
    </ligand>
</feature>
<dbReference type="InterPro" id="IPR029062">
    <property type="entry name" value="Class_I_gatase-like"/>
</dbReference>
<dbReference type="Pfam" id="PF02769">
    <property type="entry name" value="AIRS_C"/>
    <property type="match status" value="2"/>
</dbReference>
<dbReference type="Gene3D" id="3.90.650.10">
    <property type="entry name" value="PurM-like C-terminal domain"/>
    <property type="match status" value="2"/>
</dbReference>
<dbReference type="PANTHER" id="PTHR10099:SF1">
    <property type="entry name" value="PHOSPHORIBOSYLFORMYLGLYCINAMIDINE SYNTHASE"/>
    <property type="match status" value="1"/>
</dbReference>
<dbReference type="FunFam" id="1.10.8.750:FF:000002">
    <property type="entry name" value="Phosphoribosylformylglycinamidine synthase"/>
    <property type="match status" value="1"/>
</dbReference>
<dbReference type="FunFam" id="3.30.1330.10:FF:000005">
    <property type="entry name" value="Phosphoribosylformylglycinamidine synthase"/>
    <property type="match status" value="1"/>
</dbReference>
<sequence>MTLHITTLEGGNALSTFRAQQLLPQLQAIHPKIEGIAARHLHLVAQDAAPTPAGQERLAALLRYGDPYGGPADGVALLVTPRLGTVSPWASKATDIARNCGLAVRRVERITEYRIGLKGGLLGGRPGLSDGQLQQAAALLHDRMTESVVASRAEAGRLFTELQAEPMAFVDVLGGGRAALEAANKAWGLALADDEIDYLVNAFTGLKRNPTDVELMMFAQANSEHCRHKIFNAQFTIDGVAQDKSLFGMIRNTEAVSPRHTIVAYADNASIMEGSEVEQFFAKFDSNAEGESAPSYQKGSGTHHVLMKVETHNHPTAISPFPGAATGAGGEIRDEGATGRGSEPKAGLTGFTVSRLWGSEVGRPGHIASPLQIMTEGPLGGAAFNNEFGRPNLCGYFREYEQQVGDVTRGYHKPIMIAGGLGTIDARHTRKIEFPAGTLLIQLGGPGMRIGMGGGAASSMATGTNAAELDFDSVQRGNPEIERRAQEVINHCWAQGADNPILAIHDVGAGGLSNAFPELTNDAGRGARFDLRAVPLEESGLAPKEIWSNESQERYVLAIAPESLAQFTAFCERERCPFAVIGVATEERQLVLEDTAVAEGAQKYPVDMPMDVLLGKPPRMHRDVKSVQRSFAPLSVDGLPLEKAVIEVLAHPTVASKRFLINIGDRAVGGLTHRDQMVGPWQVPVADAAVTLADYRGFAGEAMAMGERTPLAAIDAPASGRMAVAEAITNLLAAPIELPRVKLSANWMAACGEPGEDAALYETVKAVGMELCPQLGISIPVGKDSLSMRTQWTEGGEVKKVTSPVSLIVTAFATLADVRGTLTPQLDAQEPDSTLVLIDLGRGRNRMGGSILGQVLGQSGHETPDLDDPKDLAALVDAVNALRGRGQILAYHDRSDGGLLATVAEMAFAGQVGVALNVDMLITEGDGISDSRMDSGEGKNWGAQVSGRREAQTLTALFNEEPGVVLQIRTADRAAVMQTLREHGLIQCSHAIGKTRPMASPVDAGKGELQVWRDAKKVFGASLSDLHQVWDAVSWKICQQRDNPACADSEHAAAGDPADPGLHVRLTFDPLDDVAAPYLQLARPRVAVLREQGVNSHVEMAYAFTEAGFEAFDVHMTDLQAGRARLEDFAGVVACGGFSYGDTLGAGIGWARSITFNERLSEQFQRFFGRGDTFALGVCNGCQMFAELADIIPGAEDWPRFTTNQSHRFEARLSMVEVLDSPSLFLQGMAGSRLPIVVSHGEGYANFERRGNAARAVAAMRFVDNHGQPTERYPFNPNGSPGGLTAVTTRDGRFTAMMPHPERAFRNIQMSWTDLAATGGQEALSPWMRIWRNARKWVG</sequence>
<comment type="subcellular location">
    <subcellularLocation>
        <location evidence="12">Cytoplasm</location>
    </subcellularLocation>
</comment>
<evidence type="ECO:0000256" key="8">
    <source>
        <dbReference type="ARBA" id="ARBA00022840"/>
    </source>
</evidence>
<evidence type="ECO:0000256" key="10">
    <source>
        <dbReference type="ARBA" id="ARBA00022962"/>
    </source>
</evidence>
<dbReference type="SUPFAM" id="SSF56042">
    <property type="entry name" value="PurM C-terminal domain-like"/>
    <property type="match status" value="2"/>
</dbReference>
<dbReference type="InterPro" id="IPR055181">
    <property type="entry name" value="FGAR-AT_PurM_N-like"/>
</dbReference>
<keyword evidence="10 12" id="KW-0315">Glutamine amidotransferase</keyword>
<dbReference type="SUPFAM" id="SSF82697">
    <property type="entry name" value="PurS-like"/>
    <property type="match status" value="1"/>
</dbReference>
<dbReference type="InterPro" id="IPR010073">
    <property type="entry name" value="PurL_large"/>
</dbReference>
<evidence type="ECO:0000256" key="6">
    <source>
        <dbReference type="ARBA" id="ARBA00022741"/>
    </source>
</evidence>
<feature type="active site" description="Nucleophile" evidence="12">
    <location>
        <position position="1179"/>
    </location>
</feature>
<dbReference type="Gene3D" id="3.30.1330.10">
    <property type="entry name" value="PurM-like, N-terminal domain"/>
    <property type="match status" value="2"/>
</dbReference>
<keyword evidence="6 12" id="KW-0547">Nucleotide-binding</keyword>
<dbReference type="GO" id="GO:0005524">
    <property type="term" value="F:ATP binding"/>
    <property type="evidence" value="ECO:0007669"/>
    <property type="project" value="UniProtKB-UniRule"/>
</dbReference>
<dbReference type="Pfam" id="PF22689">
    <property type="entry name" value="FGAR-AT_PurM_N-like"/>
    <property type="match status" value="1"/>
</dbReference>
<evidence type="ECO:0000256" key="3">
    <source>
        <dbReference type="ARBA" id="ARBA00022490"/>
    </source>
</evidence>
<feature type="active site" evidence="12">
    <location>
        <position position="1300"/>
    </location>
</feature>
<organism evidence="17 18">
    <name type="scientific">Alicycliphilus denitrificans</name>
    <dbReference type="NCBI Taxonomy" id="179636"/>
    <lineage>
        <taxon>Bacteria</taxon>
        <taxon>Pseudomonadati</taxon>
        <taxon>Pseudomonadota</taxon>
        <taxon>Betaproteobacteria</taxon>
        <taxon>Burkholderiales</taxon>
        <taxon>Comamonadaceae</taxon>
        <taxon>Alicycliphilus</taxon>
    </lineage>
</organism>
<dbReference type="PROSITE" id="PS51273">
    <property type="entry name" value="GATASE_TYPE_1"/>
    <property type="match status" value="1"/>
</dbReference>
<evidence type="ECO:0000256" key="11">
    <source>
        <dbReference type="ARBA" id="ARBA00052585"/>
    </source>
</evidence>
<dbReference type="UniPathway" id="UPA00074">
    <property type="reaction ID" value="UER00128"/>
</dbReference>
<dbReference type="NCBIfam" id="TIGR01735">
    <property type="entry name" value="FGAM_synt"/>
    <property type="match status" value="1"/>
</dbReference>
<evidence type="ECO:0000256" key="4">
    <source>
        <dbReference type="ARBA" id="ARBA00022598"/>
    </source>
</evidence>
<dbReference type="Pfam" id="PF13507">
    <property type="entry name" value="GATase_5"/>
    <property type="match status" value="1"/>
</dbReference>
<evidence type="ECO:0000256" key="5">
    <source>
        <dbReference type="ARBA" id="ARBA00022723"/>
    </source>
</evidence>
<feature type="binding site" evidence="12">
    <location>
        <position position="895"/>
    </location>
    <ligand>
        <name>ATP</name>
        <dbReference type="ChEBI" id="CHEBI:30616"/>
    </ligand>
</feature>
<dbReference type="InterPro" id="IPR036676">
    <property type="entry name" value="PurM-like_C_sf"/>
</dbReference>
<dbReference type="CDD" id="cd02203">
    <property type="entry name" value="PurL_repeat1"/>
    <property type="match status" value="1"/>
</dbReference>
<dbReference type="GO" id="GO:0046872">
    <property type="term" value="F:metal ion binding"/>
    <property type="evidence" value="ECO:0007669"/>
    <property type="project" value="UniProtKB-KW"/>
</dbReference>
<keyword evidence="4 12" id="KW-0436">Ligase</keyword>
<dbReference type="Pfam" id="PF18076">
    <property type="entry name" value="FGAR-AT_N"/>
    <property type="match status" value="1"/>
</dbReference>
<feature type="binding site" evidence="12">
    <location>
        <position position="726"/>
    </location>
    <ligand>
        <name>Mg(2+)</name>
        <dbReference type="ChEBI" id="CHEBI:18420"/>
    </ligand>
</feature>
<keyword evidence="9 12" id="KW-0460">Magnesium</keyword>
<dbReference type="HAMAP" id="MF_00419">
    <property type="entry name" value="PurL_1"/>
    <property type="match status" value="1"/>
</dbReference>
<evidence type="ECO:0000256" key="1">
    <source>
        <dbReference type="ARBA" id="ARBA00004920"/>
    </source>
</evidence>
<dbReference type="Gene3D" id="1.10.8.750">
    <property type="entry name" value="Phosphoribosylformylglycinamidine synthase, linker domain"/>
    <property type="match status" value="1"/>
</dbReference>
<dbReference type="SMART" id="SM01211">
    <property type="entry name" value="GATase_5"/>
    <property type="match status" value="1"/>
</dbReference>
<comment type="caution">
    <text evidence="12">Lacks conserved residue(s) required for the propagation of feature annotation.</text>
</comment>
<evidence type="ECO:0000256" key="12">
    <source>
        <dbReference type="HAMAP-Rule" id="MF_00419"/>
    </source>
</evidence>
<gene>
    <name evidence="12" type="primary">purL</name>
    <name evidence="17" type="ORF">CE154_013805</name>
</gene>
<evidence type="ECO:0000256" key="7">
    <source>
        <dbReference type="ARBA" id="ARBA00022755"/>
    </source>
</evidence>
<dbReference type="InterPro" id="IPR040707">
    <property type="entry name" value="FGAR-AT_N"/>
</dbReference>
<evidence type="ECO:0000313" key="18">
    <source>
        <dbReference type="Proteomes" id="UP000216225"/>
    </source>
</evidence>
<dbReference type="GO" id="GO:0004642">
    <property type="term" value="F:phosphoribosylformylglycinamidine synthase activity"/>
    <property type="evidence" value="ECO:0007669"/>
    <property type="project" value="UniProtKB-UniRule"/>
</dbReference>
<feature type="domain" description="FGAR-AT PurM N-terminal-like" evidence="16">
    <location>
        <begin position="656"/>
        <end position="813"/>
    </location>
</feature>
<keyword evidence="3 12" id="KW-0963">Cytoplasm</keyword>
<dbReference type="GO" id="GO:0005737">
    <property type="term" value="C:cytoplasm"/>
    <property type="evidence" value="ECO:0007669"/>
    <property type="project" value="UniProtKB-SubCell"/>
</dbReference>
<dbReference type="SUPFAM" id="SSF55326">
    <property type="entry name" value="PurM N-terminal domain-like"/>
    <property type="match status" value="2"/>
</dbReference>
<comment type="function">
    <text evidence="12">Phosphoribosylformylglycinamidine synthase involved in the purines biosynthetic pathway. Catalyzes the ATP-dependent conversion of formylglycinamide ribonucleotide (FGAR) and glutamine to yield formylglycinamidine ribonucleotide (FGAM) and glutamate.</text>
</comment>
<feature type="binding site" evidence="12">
    <location>
        <begin position="323"/>
        <end position="334"/>
    </location>
    <ligand>
        <name>ATP</name>
        <dbReference type="ChEBI" id="CHEBI:30616"/>
    </ligand>
</feature>
<reference evidence="17 18" key="1">
    <citation type="submission" date="2018-09" db="EMBL/GenBank/DDBJ databases">
        <title>Genome comparison of Alicycliphilus sp. BQ1, a polyurethanolytic bacterium, with its closest phylogenetic relatives Alicycliphilus denitrificans BC and K601, unable to attack polyurethane.</title>
        <authorList>
            <person name="Loza-Tavera H."/>
            <person name="Lozano L."/>
            <person name="Cevallos M."/>
            <person name="Maya-Lucas O."/>
            <person name="Garcia-Mena J."/>
            <person name="Hernandez J."/>
        </authorList>
    </citation>
    <scope>NUCLEOTIDE SEQUENCE [LARGE SCALE GENOMIC DNA]</scope>
    <source>
        <strain evidence="17 18">BQ1</strain>
    </source>
</reference>
<evidence type="ECO:0000259" key="13">
    <source>
        <dbReference type="Pfam" id="PF02769"/>
    </source>
</evidence>
<feature type="binding site" evidence="12">
    <location>
        <position position="730"/>
    </location>
    <ligand>
        <name>Mg(2+)</name>
        <dbReference type="ChEBI" id="CHEBI:18420"/>
    </ligand>
</feature>
<comment type="pathway">
    <text evidence="1 12">Purine metabolism; IMP biosynthesis via de novo pathway; 5-amino-1-(5-phospho-D-ribosyl)imidazole from N(2)-formyl-N(1)-(5-phospho-D-ribosyl)glycinamide: step 1/2.</text>
</comment>
<dbReference type="InterPro" id="IPR041609">
    <property type="entry name" value="PurL_linker"/>
</dbReference>
<keyword evidence="7 12" id="KW-0658">Purine biosynthesis</keyword>
<evidence type="ECO:0000313" key="17">
    <source>
        <dbReference type="EMBL" id="RKJ97065.1"/>
    </source>
</evidence>
<dbReference type="FunFam" id="3.90.650.10:FF:000024">
    <property type="entry name" value="Phosphoribosylformylglycinamidine synthase"/>
    <property type="match status" value="1"/>
</dbReference>
<feature type="active site" evidence="12">
    <location>
        <position position="1302"/>
    </location>
</feature>
<dbReference type="InterPro" id="IPR036921">
    <property type="entry name" value="PurM-like_N_sf"/>
</dbReference>
<feature type="domain" description="PurM-like C-terminal" evidence="13">
    <location>
        <begin position="835"/>
        <end position="995"/>
    </location>
</feature>
<dbReference type="Gene3D" id="3.40.50.880">
    <property type="match status" value="1"/>
</dbReference>
<dbReference type="SUPFAM" id="SSF109736">
    <property type="entry name" value="FGAM synthase PurL, linker domain"/>
    <property type="match status" value="1"/>
</dbReference>
<dbReference type="FunFam" id="3.40.50.880:FF:000008">
    <property type="entry name" value="Phosphoribosylformylglycinamidine synthase"/>
    <property type="match status" value="1"/>
</dbReference>
<dbReference type="SUPFAM" id="SSF52317">
    <property type="entry name" value="Class I glutamine amidotransferase-like"/>
    <property type="match status" value="1"/>
</dbReference>
<evidence type="ECO:0000256" key="2">
    <source>
        <dbReference type="ARBA" id="ARBA00008608"/>
    </source>
</evidence>
<dbReference type="NCBIfam" id="NF003672">
    <property type="entry name" value="PRK05297.1"/>
    <property type="match status" value="1"/>
</dbReference>
<name>A0A3R7EEE8_9BURK</name>
<feature type="domain" description="PurM-like C-terminal" evidence="13">
    <location>
        <begin position="436"/>
        <end position="592"/>
    </location>
</feature>
<dbReference type="InterPro" id="IPR010918">
    <property type="entry name" value="PurM-like_C_dom"/>
</dbReference>
<dbReference type="InterPro" id="IPR036604">
    <property type="entry name" value="PurS-like_sf"/>
</dbReference>
<dbReference type="Proteomes" id="UP000216225">
    <property type="component" value="Unassembled WGS sequence"/>
</dbReference>
<dbReference type="Pfam" id="PF18072">
    <property type="entry name" value="FGAR-AT_linker"/>
    <property type="match status" value="1"/>
</dbReference>
<feature type="domain" description="Phosphoribosylformylglycinamidine synthase linker" evidence="14">
    <location>
        <begin position="180"/>
        <end position="229"/>
    </location>
</feature>
<protein>
    <recommendedName>
        <fullName evidence="12">Phosphoribosylformylglycinamidine synthase</fullName>
        <shortName evidence="12">FGAM synthase</shortName>
        <shortName evidence="12">FGAMS</shortName>
        <ecNumber evidence="12">6.3.5.3</ecNumber>
    </recommendedName>
    <alternativeName>
        <fullName evidence="12">Formylglycinamide ribonucleotide amidotransferase</fullName>
        <shortName evidence="12">FGAR amidotransferase</shortName>
        <shortName evidence="12">FGAR-AT</shortName>
    </alternativeName>
</protein>
<comment type="caution">
    <text evidence="17">The sequence shown here is derived from an EMBL/GenBank/DDBJ whole genome shotgun (WGS) entry which is preliminary data.</text>
</comment>
<dbReference type="CDD" id="cd01740">
    <property type="entry name" value="GATase1_FGAR_AT"/>
    <property type="match status" value="1"/>
</dbReference>
<comment type="similarity">
    <text evidence="2 12">In the N-terminal section; belongs to the FGAMS family.</text>
</comment>